<dbReference type="InterPro" id="IPR054189">
    <property type="entry name" value="DUF6894"/>
</dbReference>
<dbReference type="STRING" id="414703.SAMN04488125_10544"/>
<sequence>MPLYFFDLHDGTNFVKDEEGFDLEGPDAVRERLARIMTKVMRGVTPSADRQDFFAIARDEQGRVLFRAHLSLDMEAVESA</sequence>
<name>A0A1I4CVH5_9HYPH</name>
<reference evidence="3" key="1">
    <citation type="submission" date="2016-10" db="EMBL/GenBank/DDBJ databases">
        <authorList>
            <person name="Varghese N."/>
            <person name="Submissions S."/>
        </authorList>
    </citation>
    <scope>NUCLEOTIDE SEQUENCE [LARGE SCALE GENOMIC DNA]</scope>
    <source>
        <strain evidence="3">CGMCC 1.6474</strain>
    </source>
</reference>
<dbReference type="OrthoDB" id="8094360at2"/>
<dbReference type="Proteomes" id="UP000198804">
    <property type="component" value="Unassembled WGS sequence"/>
</dbReference>
<dbReference type="AlphaFoldDB" id="A0A1I4CVH5"/>
<keyword evidence="3" id="KW-1185">Reference proteome</keyword>
<protein>
    <recommendedName>
        <fullName evidence="1">DUF6894 domain-containing protein</fullName>
    </recommendedName>
</protein>
<gene>
    <name evidence="2" type="ORF">SAMN04488125_10544</name>
</gene>
<dbReference type="Pfam" id="PF21834">
    <property type="entry name" value="DUF6894"/>
    <property type="match status" value="1"/>
</dbReference>
<evidence type="ECO:0000259" key="1">
    <source>
        <dbReference type="Pfam" id="PF21834"/>
    </source>
</evidence>
<accession>A0A1I4CVH5</accession>
<dbReference type="EMBL" id="FOSV01000005">
    <property type="protein sequence ID" value="SFK85324.1"/>
    <property type="molecule type" value="Genomic_DNA"/>
</dbReference>
<feature type="domain" description="DUF6894" evidence="1">
    <location>
        <begin position="3"/>
        <end position="70"/>
    </location>
</feature>
<dbReference type="RefSeq" id="WP_091943940.1">
    <property type="nucleotide sequence ID" value="NZ_FOSV01000005.1"/>
</dbReference>
<proteinExistence type="predicted"/>
<evidence type="ECO:0000313" key="2">
    <source>
        <dbReference type="EMBL" id="SFK85324.1"/>
    </source>
</evidence>
<organism evidence="2 3">
    <name type="scientific">Methylorubrum salsuginis</name>
    <dbReference type="NCBI Taxonomy" id="414703"/>
    <lineage>
        <taxon>Bacteria</taxon>
        <taxon>Pseudomonadati</taxon>
        <taxon>Pseudomonadota</taxon>
        <taxon>Alphaproteobacteria</taxon>
        <taxon>Hyphomicrobiales</taxon>
        <taxon>Methylobacteriaceae</taxon>
        <taxon>Methylorubrum</taxon>
    </lineage>
</organism>
<evidence type="ECO:0000313" key="3">
    <source>
        <dbReference type="Proteomes" id="UP000198804"/>
    </source>
</evidence>